<evidence type="ECO:0000313" key="7">
    <source>
        <dbReference type="Proteomes" id="UP000266615"/>
    </source>
</evidence>
<keyword evidence="3 6" id="KW-0238">DNA-binding</keyword>
<dbReference type="Gene3D" id="3.40.190.290">
    <property type="match status" value="1"/>
</dbReference>
<dbReference type="NCBIfam" id="NF002964">
    <property type="entry name" value="PRK03635.1"/>
    <property type="match status" value="1"/>
</dbReference>
<proteinExistence type="inferred from homology"/>
<dbReference type="Gene3D" id="1.10.10.10">
    <property type="entry name" value="Winged helix-like DNA-binding domain superfamily/Winged helix DNA-binding domain"/>
    <property type="match status" value="1"/>
</dbReference>
<dbReference type="SUPFAM" id="SSF46785">
    <property type="entry name" value="Winged helix' DNA-binding domain"/>
    <property type="match status" value="1"/>
</dbReference>
<dbReference type="PANTHER" id="PTHR30579:SF2">
    <property type="entry name" value="HTH-TYPE TRANSCRIPTIONAL REGULATOR ARGP"/>
    <property type="match status" value="1"/>
</dbReference>
<dbReference type="GO" id="GO:0003700">
    <property type="term" value="F:DNA-binding transcription factor activity"/>
    <property type="evidence" value="ECO:0007669"/>
    <property type="project" value="InterPro"/>
</dbReference>
<keyword evidence="7" id="KW-1185">Reference proteome</keyword>
<dbReference type="Proteomes" id="UP000266615">
    <property type="component" value="Unassembled WGS sequence"/>
</dbReference>
<dbReference type="Pfam" id="PF00126">
    <property type="entry name" value="HTH_1"/>
    <property type="match status" value="1"/>
</dbReference>
<dbReference type="OrthoDB" id="3252676at2"/>
<organism evidence="6 7">
    <name type="scientific">Nesterenkonia natronophila</name>
    <dbReference type="NCBI Taxonomy" id="2174932"/>
    <lineage>
        <taxon>Bacteria</taxon>
        <taxon>Bacillati</taxon>
        <taxon>Actinomycetota</taxon>
        <taxon>Actinomycetes</taxon>
        <taxon>Micrococcales</taxon>
        <taxon>Micrococcaceae</taxon>
        <taxon>Nesterenkonia</taxon>
    </lineage>
</organism>
<dbReference type="RefSeq" id="WP_119901539.1">
    <property type="nucleotide sequence ID" value="NZ_QYZP01000001.1"/>
</dbReference>
<dbReference type="InterPro" id="IPR005119">
    <property type="entry name" value="LysR_subst-bd"/>
</dbReference>
<dbReference type="PANTHER" id="PTHR30579">
    <property type="entry name" value="TRANSCRIPTIONAL REGULATOR"/>
    <property type="match status" value="1"/>
</dbReference>
<feature type="domain" description="HTH lysR-type" evidence="5">
    <location>
        <begin position="1"/>
        <end position="57"/>
    </location>
</feature>
<accession>A0A3A4F357</accession>
<protein>
    <submittedName>
        <fullName evidence="6">ArgP/LysG family DNA-binding transcriptional regulator</fullName>
    </submittedName>
</protein>
<evidence type="ECO:0000256" key="2">
    <source>
        <dbReference type="ARBA" id="ARBA00023015"/>
    </source>
</evidence>
<keyword evidence="4" id="KW-0804">Transcription</keyword>
<evidence type="ECO:0000259" key="5">
    <source>
        <dbReference type="PROSITE" id="PS50931"/>
    </source>
</evidence>
<dbReference type="PROSITE" id="PS50931">
    <property type="entry name" value="HTH_LYSR"/>
    <property type="match status" value="1"/>
</dbReference>
<dbReference type="AlphaFoldDB" id="A0A3A4F357"/>
<dbReference type="InterPro" id="IPR050176">
    <property type="entry name" value="LTTR"/>
</dbReference>
<sequence length="298" mass="32747">MNTDHLRAFVLAVDEGTFDSAAALLLISGSAFSQRIKALEKEVGQVLLTRTIPVRPTESGEQLLRIARQTILLEDEARRSLGFRGSSPNYRPTITLAVAVNADSLSSWFIRVLQEAATWDDVEIHVHAEDQQHTDELLRNGTVAAAVTENPAPVSGCRVQPLGTIRYWPVASSELLDRHRGDRGLVDWERVPQIDFSIRDATQRNVLSRLGASPAVTHLLPSVQAYNAAVGYGLGWGMIPESMLPTGVLDGEHPDLVVISEIGAEDVPLHWQHWTTTTPALERLSDAVRRAATRYLNG</sequence>
<dbReference type="Pfam" id="PF03466">
    <property type="entry name" value="LysR_substrate"/>
    <property type="match status" value="1"/>
</dbReference>
<dbReference type="SUPFAM" id="SSF53850">
    <property type="entry name" value="Periplasmic binding protein-like II"/>
    <property type="match status" value="1"/>
</dbReference>
<dbReference type="GO" id="GO:0003677">
    <property type="term" value="F:DNA binding"/>
    <property type="evidence" value="ECO:0007669"/>
    <property type="project" value="UniProtKB-KW"/>
</dbReference>
<evidence type="ECO:0000256" key="1">
    <source>
        <dbReference type="ARBA" id="ARBA00009437"/>
    </source>
</evidence>
<evidence type="ECO:0000313" key="6">
    <source>
        <dbReference type="EMBL" id="RJN32493.1"/>
    </source>
</evidence>
<dbReference type="EMBL" id="QYZP01000001">
    <property type="protein sequence ID" value="RJN32493.1"/>
    <property type="molecule type" value="Genomic_DNA"/>
</dbReference>
<dbReference type="InterPro" id="IPR036390">
    <property type="entry name" value="WH_DNA-bd_sf"/>
</dbReference>
<comment type="similarity">
    <text evidence="1">Belongs to the LysR transcriptional regulatory family.</text>
</comment>
<name>A0A3A4F357_9MICC</name>
<evidence type="ECO:0000256" key="3">
    <source>
        <dbReference type="ARBA" id="ARBA00023125"/>
    </source>
</evidence>
<gene>
    <name evidence="6" type="ORF">D3250_01185</name>
</gene>
<dbReference type="InterPro" id="IPR000847">
    <property type="entry name" value="LysR_HTH_N"/>
</dbReference>
<evidence type="ECO:0000256" key="4">
    <source>
        <dbReference type="ARBA" id="ARBA00023163"/>
    </source>
</evidence>
<keyword evidence="2" id="KW-0805">Transcription regulation</keyword>
<reference evidence="6 7" key="1">
    <citation type="submission" date="2018-09" db="EMBL/GenBank/DDBJ databases">
        <title>Nesterenkonia natronophila sp. nov., an alkaliphilic actinobacteriume isolated from a soda lake, and emended description of the genus Nesterenkonia.</title>
        <authorList>
            <person name="Menes R.J."/>
            <person name="Iriarte A."/>
        </authorList>
    </citation>
    <scope>NUCLEOTIDE SEQUENCE [LARGE SCALE GENOMIC DNA]</scope>
    <source>
        <strain evidence="6 7">M8</strain>
    </source>
</reference>
<dbReference type="InterPro" id="IPR036388">
    <property type="entry name" value="WH-like_DNA-bd_sf"/>
</dbReference>
<comment type="caution">
    <text evidence="6">The sequence shown here is derived from an EMBL/GenBank/DDBJ whole genome shotgun (WGS) entry which is preliminary data.</text>
</comment>